<accession>D5BCJ2</accession>
<dbReference type="STRING" id="655815.ZPR_0142"/>
<dbReference type="Proteomes" id="UP000001654">
    <property type="component" value="Chromosome"/>
</dbReference>
<dbReference type="RefSeq" id="WP_013069658.1">
    <property type="nucleotide sequence ID" value="NC_014041.1"/>
</dbReference>
<organism evidence="2 3">
    <name type="scientific">Zunongwangia profunda (strain DSM 18752 / CCTCC AB 206139 / SM-A87)</name>
    <name type="common">Wangia profunda</name>
    <dbReference type="NCBI Taxonomy" id="655815"/>
    <lineage>
        <taxon>Bacteria</taxon>
        <taxon>Pseudomonadati</taxon>
        <taxon>Bacteroidota</taxon>
        <taxon>Flavobacteriia</taxon>
        <taxon>Flavobacteriales</taxon>
        <taxon>Flavobacteriaceae</taxon>
        <taxon>Zunongwangia</taxon>
    </lineage>
</organism>
<evidence type="ECO:0000313" key="2">
    <source>
        <dbReference type="EMBL" id="ADF50505.1"/>
    </source>
</evidence>
<dbReference type="KEGG" id="zpr:ZPR_0142"/>
<gene>
    <name evidence="2" type="ordered locus">ZPR_0142</name>
</gene>
<name>D5BCJ2_ZUNPS</name>
<keyword evidence="1" id="KW-1133">Transmembrane helix</keyword>
<evidence type="ECO:0000313" key="3">
    <source>
        <dbReference type="Proteomes" id="UP000001654"/>
    </source>
</evidence>
<feature type="transmembrane region" description="Helical" evidence="1">
    <location>
        <begin position="37"/>
        <end position="55"/>
    </location>
</feature>
<reference evidence="2 3" key="1">
    <citation type="journal article" date="2010" name="BMC Genomics">
        <title>The complete genome of Zunongwangia profunda SM-A87 reveals its adaptation to the deep-sea environment and ecological role in sedimentary organic nitrogen degradation.</title>
        <authorList>
            <person name="Qin Q.L."/>
            <person name="Zhang X.Y."/>
            <person name="Wang X.M."/>
            <person name="Liu G.M."/>
            <person name="Chen X.L."/>
            <person name="Xie B.B."/>
            <person name="Dang H.Y."/>
            <person name="Zhou B.C."/>
            <person name="Yu J."/>
            <person name="Zhang Y.Z."/>
        </authorList>
    </citation>
    <scope>NUCLEOTIDE SEQUENCE [LARGE SCALE GENOMIC DNA]</scope>
    <source>
        <strain evidence="3">DSM 18752 / CCTCC AB 206139 / SM-A87</strain>
    </source>
</reference>
<dbReference type="EMBL" id="CP001650">
    <property type="protein sequence ID" value="ADF50505.1"/>
    <property type="molecule type" value="Genomic_DNA"/>
</dbReference>
<keyword evidence="1" id="KW-0472">Membrane</keyword>
<keyword evidence="3" id="KW-1185">Reference proteome</keyword>
<dbReference type="AlphaFoldDB" id="D5BCJ2"/>
<feature type="transmembrane region" description="Helical" evidence="1">
    <location>
        <begin position="6"/>
        <end position="30"/>
    </location>
</feature>
<evidence type="ECO:0000256" key="1">
    <source>
        <dbReference type="SAM" id="Phobius"/>
    </source>
</evidence>
<dbReference type="HOGENOM" id="CLU_2866935_0_0_10"/>
<sequence length="64" mass="7113">MSENKISLNTILTLGFIAIFSVLLAINLIFKDILGDNLTPILMMGLGYFVGYYAFRGLRILGNK</sequence>
<proteinExistence type="predicted"/>
<keyword evidence="1" id="KW-0812">Transmembrane</keyword>
<protein>
    <submittedName>
        <fullName evidence="2">Uncharacterized protein</fullName>
    </submittedName>
</protein>